<feature type="domain" description="VOC" evidence="1">
    <location>
        <begin position="4"/>
        <end position="126"/>
    </location>
</feature>
<dbReference type="Pfam" id="PF00903">
    <property type="entry name" value="Glyoxalase"/>
    <property type="match status" value="1"/>
</dbReference>
<dbReference type="SUPFAM" id="SSF54593">
    <property type="entry name" value="Glyoxalase/Bleomycin resistance protein/Dihydroxybiphenyl dioxygenase"/>
    <property type="match status" value="1"/>
</dbReference>
<evidence type="ECO:0000313" key="3">
    <source>
        <dbReference type="Proteomes" id="UP001061302"/>
    </source>
</evidence>
<name>A0ABY6DI04_9NEIS</name>
<protein>
    <submittedName>
        <fullName evidence="2">VOC family protein</fullName>
    </submittedName>
</protein>
<organism evidence="2 3">
    <name type="scientific">Chitiniphilus purpureus</name>
    <dbReference type="NCBI Taxonomy" id="2981137"/>
    <lineage>
        <taxon>Bacteria</taxon>
        <taxon>Pseudomonadati</taxon>
        <taxon>Pseudomonadota</taxon>
        <taxon>Betaproteobacteria</taxon>
        <taxon>Neisseriales</taxon>
        <taxon>Chitinibacteraceae</taxon>
        <taxon>Chitiniphilus</taxon>
    </lineage>
</organism>
<gene>
    <name evidence="2" type="ORF">N8I74_11640</name>
</gene>
<sequence>MRQRLNLILLGVADVQRAATFYEALGWRRARAGHDEFVLFDLGGVALALQPRAAFAADAGADTVTCTGFPGFALAYVARQPEEVQQIMARAAQLGAVIVKPASRTAWGHAGYFRDHDGHLIEVVYEDGWHFDANDNLVL</sequence>
<dbReference type="InterPro" id="IPR004360">
    <property type="entry name" value="Glyas_Fos-R_dOase_dom"/>
</dbReference>
<dbReference type="PANTHER" id="PTHR36503">
    <property type="entry name" value="BLR2520 PROTEIN"/>
    <property type="match status" value="1"/>
</dbReference>
<accession>A0ABY6DI04</accession>
<keyword evidence="3" id="KW-1185">Reference proteome</keyword>
<dbReference type="PROSITE" id="PS51819">
    <property type="entry name" value="VOC"/>
    <property type="match status" value="1"/>
</dbReference>
<dbReference type="Gene3D" id="3.10.180.10">
    <property type="entry name" value="2,3-Dihydroxybiphenyl 1,2-Dioxygenase, domain 1"/>
    <property type="match status" value="1"/>
</dbReference>
<evidence type="ECO:0000313" key="2">
    <source>
        <dbReference type="EMBL" id="UXY13974.1"/>
    </source>
</evidence>
<dbReference type="Proteomes" id="UP001061302">
    <property type="component" value="Chromosome"/>
</dbReference>
<evidence type="ECO:0000259" key="1">
    <source>
        <dbReference type="PROSITE" id="PS51819"/>
    </source>
</evidence>
<dbReference type="PANTHER" id="PTHR36503:SF1">
    <property type="entry name" value="BLR2520 PROTEIN"/>
    <property type="match status" value="1"/>
</dbReference>
<dbReference type="RefSeq" id="WP_263123272.1">
    <property type="nucleotide sequence ID" value="NZ_CP106753.1"/>
</dbReference>
<dbReference type="InterPro" id="IPR037523">
    <property type="entry name" value="VOC_core"/>
</dbReference>
<dbReference type="EMBL" id="CP106753">
    <property type="protein sequence ID" value="UXY13974.1"/>
    <property type="molecule type" value="Genomic_DNA"/>
</dbReference>
<dbReference type="InterPro" id="IPR029068">
    <property type="entry name" value="Glyas_Bleomycin-R_OHBP_Dase"/>
</dbReference>
<proteinExistence type="predicted"/>
<reference evidence="2" key="1">
    <citation type="submission" date="2022-10" db="EMBL/GenBank/DDBJ databases">
        <title>Chitiniphilus purpureus sp. nov., a novel chitin-degrading bacterium isolated from crawfish pond sediment.</title>
        <authorList>
            <person name="Li K."/>
        </authorList>
    </citation>
    <scope>NUCLEOTIDE SEQUENCE</scope>
    <source>
        <strain evidence="2">CD1</strain>
    </source>
</reference>